<keyword evidence="1" id="KW-0255">Endonuclease</keyword>
<sequence>MHSLFHNDVPFGWTDDKISRAMKVIFEPLIEKVIHPHSYGWFNSIPERSAHEALREILRMRGISWIIEGSLELENFSSNDYQRLAKFFIKYINPDGKDLCFKFFQAACSVSNTKIHPFKQGLTGAKSLWTWLMCQKLSNSGDVLKLQVPSYNWKVISGWNNYSGMVISLKTSENEMDYRGSKPVILNNITVKEQRVDGSWCINPVPKNKKLMHLRCTLMGFERSYQVGILSKFILWLRNKFSILSSLVELLLDLRPVFFSDPPKPHAFVTLPLQSNINLFNLIKDFLLENKAYLHKKIFFFLYWLRVLYFIYTGACDLLEVPILYALSAEDTEVPVLYALSAEDIARSEIAEYNKTNVAHTEAQDSEEGDTNPMIEILEQKLESLSESIKSAAARNPEIKNWDNYPFND</sequence>
<dbReference type="RefSeq" id="YP_010121853.1">
    <property type="nucleotide sequence ID" value="NC_056195.1"/>
</dbReference>
<keyword evidence="1" id="KW-0378">Hydrolase</keyword>
<reference evidence="1" key="1">
    <citation type="submission" date="2020-01" db="EMBL/GenBank/DDBJ databases">
        <authorList>
            <person name="Ozkilinc H."/>
            <person name="Yildiz G."/>
        </authorList>
    </citation>
    <scope>NUCLEOTIDE SEQUENCE</scope>
</reference>
<keyword evidence="1" id="KW-0496">Mitochondrion</keyword>
<keyword evidence="1" id="KW-0540">Nuclease</keyword>
<dbReference type="AlphaFoldDB" id="A0A889XPV7"/>
<organism evidence="1">
    <name type="scientific">Monilinia fructicola</name>
    <name type="common">Brown rot fungus</name>
    <name type="synonym">Ciboria fructicola</name>
    <dbReference type="NCBI Taxonomy" id="38448"/>
    <lineage>
        <taxon>Eukaryota</taxon>
        <taxon>Fungi</taxon>
        <taxon>Dikarya</taxon>
        <taxon>Ascomycota</taxon>
        <taxon>Pezizomycotina</taxon>
        <taxon>Leotiomycetes</taxon>
        <taxon>Helotiales</taxon>
        <taxon>Sclerotiniaceae</taxon>
        <taxon>Monilinia</taxon>
    </lineage>
</organism>
<dbReference type="GeneID" id="65324705"/>
<protein>
    <submittedName>
        <fullName evidence="1">LAGLIDADG endonuclease</fullName>
    </submittedName>
</protein>
<geneLocation type="mitochondrion" evidence="1"/>
<dbReference type="EMBL" id="MT005827">
    <property type="protein sequence ID" value="QRF72229.1"/>
    <property type="molecule type" value="Genomic_DNA"/>
</dbReference>
<proteinExistence type="predicted"/>
<accession>A0A889XPV7</accession>
<evidence type="ECO:0000313" key="1">
    <source>
        <dbReference type="EMBL" id="QRF72229.1"/>
    </source>
</evidence>
<dbReference type="GO" id="GO:0004519">
    <property type="term" value="F:endonuclease activity"/>
    <property type="evidence" value="ECO:0007669"/>
    <property type="project" value="UniProtKB-KW"/>
</dbReference>
<name>A0A889XPV7_MONFR</name>